<keyword evidence="2" id="KW-1185">Reference proteome</keyword>
<gene>
    <name evidence="1" type="ORF">VNO80_11164</name>
</gene>
<dbReference type="AlphaFoldDB" id="A0AAN9N9T3"/>
<dbReference type="Proteomes" id="UP001374584">
    <property type="component" value="Unassembled WGS sequence"/>
</dbReference>
<organism evidence="1 2">
    <name type="scientific">Phaseolus coccineus</name>
    <name type="common">Scarlet runner bean</name>
    <name type="synonym">Phaseolus multiflorus</name>
    <dbReference type="NCBI Taxonomy" id="3886"/>
    <lineage>
        <taxon>Eukaryota</taxon>
        <taxon>Viridiplantae</taxon>
        <taxon>Streptophyta</taxon>
        <taxon>Embryophyta</taxon>
        <taxon>Tracheophyta</taxon>
        <taxon>Spermatophyta</taxon>
        <taxon>Magnoliopsida</taxon>
        <taxon>eudicotyledons</taxon>
        <taxon>Gunneridae</taxon>
        <taxon>Pentapetalae</taxon>
        <taxon>rosids</taxon>
        <taxon>fabids</taxon>
        <taxon>Fabales</taxon>
        <taxon>Fabaceae</taxon>
        <taxon>Papilionoideae</taxon>
        <taxon>50 kb inversion clade</taxon>
        <taxon>NPAAA clade</taxon>
        <taxon>indigoferoid/millettioid clade</taxon>
        <taxon>Phaseoleae</taxon>
        <taxon>Phaseolus</taxon>
    </lineage>
</organism>
<evidence type="ECO:0000313" key="1">
    <source>
        <dbReference type="EMBL" id="KAK7369130.1"/>
    </source>
</evidence>
<sequence>MAIAEFSYVPMQFLLYTAGMVKYLFFTAGKSPKSETKQRKYVSPIRCADYKGTNFDQFPLFGLFVSQKDKEGLQIGTTLESAGKLGLARYRPKLVLRGMCIDI</sequence>
<comment type="caution">
    <text evidence="1">The sequence shown here is derived from an EMBL/GenBank/DDBJ whole genome shotgun (WGS) entry which is preliminary data.</text>
</comment>
<name>A0AAN9N9T3_PHACN</name>
<protein>
    <submittedName>
        <fullName evidence="1">Uncharacterized protein</fullName>
    </submittedName>
</protein>
<evidence type="ECO:0000313" key="2">
    <source>
        <dbReference type="Proteomes" id="UP001374584"/>
    </source>
</evidence>
<reference evidence="1 2" key="1">
    <citation type="submission" date="2024-01" db="EMBL/GenBank/DDBJ databases">
        <title>The genomes of 5 underutilized Papilionoideae crops provide insights into root nodulation and disease resistanc.</title>
        <authorList>
            <person name="Jiang F."/>
        </authorList>
    </citation>
    <scope>NUCLEOTIDE SEQUENCE [LARGE SCALE GENOMIC DNA]</scope>
    <source>
        <strain evidence="1">JINMINGXINNONG_FW02</strain>
        <tissue evidence="1">Leaves</tissue>
    </source>
</reference>
<accession>A0AAN9N9T3</accession>
<proteinExistence type="predicted"/>
<dbReference type="EMBL" id="JAYMYR010000004">
    <property type="protein sequence ID" value="KAK7369130.1"/>
    <property type="molecule type" value="Genomic_DNA"/>
</dbReference>